<protein>
    <submittedName>
        <fullName evidence="1">Uncharacterized protein</fullName>
    </submittedName>
</protein>
<evidence type="ECO:0000313" key="2">
    <source>
        <dbReference type="Proteomes" id="UP001232148"/>
    </source>
</evidence>
<comment type="caution">
    <text evidence="1">The sequence shown here is derived from an EMBL/GenBank/DDBJ whole genome shotgun (WGS) entry which is preliminary data.</text>
</comment>
<dbReference type="EMBL" id="MU843214">
    <property type="protein sequence ID" value="KAK2020576.1"/>
    <property type="molecule type" value="Genomic_DNA"/>
</dbReference>
<gene>
    <name evidence="1" type="ORF">LX32DRAFT_716414</name>
</gene>
<keyword evidence="2" id="KW-1185">Reference proteome</keyword>
<dbReference type="Proteomes" id="UP001232148">
    <property type="component" value="Unassembled WGS sequence"/>
</dbReference>
<dbReference type="AlphaFoldDB" id="A0AAD9LSY4"/>
<evidence type="ECO:0000313" key="1">
    <source>
        <dbReference type="EMBL" id="KAK2020576.1"/>
    </source>
</evidence>
<reference evidence="1" key="1">
    <citation type="submission" date="2021-06" db="EMBL/GenBank/DDBJ databases">
        <title>Comparative genomics, transcriptomics and evolutionary studies reveal genomic signatures of adaptation to plant cell wall in hemibiotrophic fungi.</title>
        <authorList>
            <consortium name="DOE Joint Genome Institute"/>
            <person name="Baroncelli R."/>
            <person name="Diaz J.F."/>
            <person name="Benocci T."/>
            <person name="Peng M."/>
            <person name="Battaglia E."/>
            <person name="Haridas S."/>
            <person name="Andreopoulos W."/>
            <person name="Labutti K."/>
            <person name="Pangilinan J."/>
            <person name="Floch G.L."/>
            <person name="Makela M.R."/>
            <person name="Henrissat B."/>
            <person name="Grigoriev I.V."/>
            <person name="Crouch J.A."/>
            <person name="De Vries R.P."/>
            <person name="Sukno S.A."/>
            <person name="Thon M.R."/>
        </authorList>
    </citation>
    <scope>NUCLEOTIDE SEQUENCE</scope>
    <source>
        <strain evidence="1">MAFF235873</strain>
    </source>
</reference>
<proteinExistence type="predicted"/>
<accession>A0AAD9LSY4</accession>
<organism evidence="1 2">
    <name type="scientific">Colletotrichum zoysiae</name>
    <dbReference type="NCBI Taxonomy" id="1216348"/>
    <lineage>
        <taxon>Eukaryota</taxon>
        <taxon>Fungi</taxon>
        <taxon>Dikarya</taxon>
        <taxon>Ascomycota</taxon>
        <taxon>Pezizomycotina</taxon>
        <taxon>Sordariomycetes</taxon>
        <taxon>Hypocreomycetidae</taxon>
        <taxon>Glomerellales</taxon>
        <taxon>Glomerellaceae</taxon>
        <taxon>Colletotrichum</taxon>
        <taxon>Colletotrichum graminicola species complex</taxon>
    </lineage>
</organism>
<sequence>MPSFGTKPPSLEIFKLAAVIYSRRTVCQFCTLVSSRRDLNTRTDFSKDSFTRIKQRVTKIAKCERRTILEILCSRLEQFYFARDIEESKQGRIRADPNVIQKIQKATKLPKDGFERLRAKGNKWSRLCEGYEGLLCLIFLDGTNNFGINPSSYLDLKEVDTFRDRQSEGKHHRLLPHHVKMLADHLQAGRPLNGYDVPRDI</sequence>
<name>A0AAD9LSY4_9PEZI</name>